<keyword evidence="3" id="KW-1185">Reference proteome</keyword>
<evidence type="ECO:0000313" key="3">
    <source>
        <dbReference type="Proteomes" id="UP000054007"/>
    </source>
</evidence>
<dbReference type="OrthoDB" id="2966606at2759"/>
<keyword evidence="1" id="KW-0732">Signal</keyword>
<dbReference type="STRING" id="1314674.A0A0D7BDM2"/>
<gene>
    <name evidence="2" type="ORF">CYLTODRAFT_350996</name>
</gene>
<dbReference type="Proteomes" id="UP000054007">
    <property type="component" value="Unassembled WGS sequence"/>
</dbReference>
<proteinExistence type="predicted"/>
<reference evidence="2 3" key="1">
    <citation type="journal article" date="2015" name="Fungal Genet. Biol.">
        <title>Evolution of novel wood decay mechanisms in Agaricales revealed by the genome sequences of Fistulina hepatica and Cylindrobasidium torrendii.</title>
        <authorList>
            <person name="Floudas D."/>
            <person name="Held B.W."/>
            <person name="Riley R."/>
            <person name="Nagy L.G."/>
            <person name="Koehler G."/>
            <person name="Ransdell A.S."/>
            <person name="Younus H."/>
            <person name="Chow J."/>
            <person name="Chiniquy J."/>
            <person name="Lipzen A."/>
            <person name="Tritt A."/>
            <person name="Sun H."/>
            <person name="Haridas S."/>
            <person name="LaButti K."/>
            <person name="Ohm R.A."/>
            <person name="Kues U."/>
            <person name="Blanchette R.A."/>
            <person name="Grigoriev I.V."/>
            <person name="Minto R.E."/>
            <person name="Hibbett D.S."/>
        </authorList>
    </citation>
    <scope>NUCLEOTIDE SEQUENCE [LARGE SCALE GENOMIC DNA]</scope>
    <source>
        <strain evidence="2 3">FP15055 ss-10</strain>
    </source>
</reference>
<protein>
    <submittedName>
        <fullName evidence="2">Uncharacterized protein</fullName>
    </submittedName>
</protein>
<dbReference type="EMBL" id="KN880498">
    <property type="protein sequence ID" value="KIY68657.1"/>
    <property type="molecule type" value="Genomic_DNA"/>
</dbReference>
<dbReference type="AlphaFoldDB" id="A0A0D7BDM2"/>
<sequence>MHFSTIFTALLLAIAPEVAIAKSCKRGGVYCGQSLLNRGNYWDHIVETLQASGQPTDDAHVRASIFDCLSDGDIRYRGYCSRGCGGVGSDDADYCL</sequence>
<evidence type="ECO:0000313" key="2">
    <source>
        <dbReference type="EMBL" id="KIY68657.1"/>
    </source>
</evidence>
<accession>A0A0D7BDM2</accession>
<evidence type="ECO:0000256" key="1">
    <source>
        <dbReference type="SAM" id="SignalP"/>
    </source>
</evidence>
<feature type="signal peptide" evidence="1">
    <location>
        <begin position="1"/>
        <end position="21"/>
    </location>
</feature>
<name>A0A0D7BDM2_9AGAR</name>
<organism evidence="2 3">
    <name type="scientific">Cylindrobasidium torrendii FP15055 ss-10</name>
    <dbReference type="NCBI Taxonomy" id="1314674"/>
    <lineage>
        <taxon>Eukaryota</taxon>
        <taxon>Fungi</taxon>
        <taxon>Dikarya</taxon>
        <taxon>Basidiomycota</taxon>
        <taxon>Agaricomycotina</taxon>
        <taxon>Agaricomycetes</taxon>
        <taxon>Agaricomycetidae</taxon>
        <taxon>Agaricales</taxon>
        <taxon>Marasmiineae</taxon>
        <taxon>Physalacriaceae</taxon>
        <taxon>Cylindrobasidium</taxon>
    </lineage>
</organism>
<feature type="chain" id="PRO_5002317302" evidence="1">
    <location>
        <begin position="22"/>
        <end position="96"/>
    </location>
</feature>